<dbReference type="NCBIfam" id="TIGR02550">
    <property type="entry name" value="flagell_flgL"/>
    <property type="match status" value="1"/>
</dbReference>
<dbReference type="RefSeq" id="WP_073388911.1">
    <property type="nucleotide sequence ID" value="NZ_FQVU01000002.1"/>
</dbReference>
<keyword evidence="3" id="KW-1185">Reference proteome</keyword>
<proteinExistence type="predicted"/>
<keyword evidence="2" id="KW-0966">Cell projection</keyword>
<dbReference type="STRING" id="1206085.SAMN05443575_1861"/>
<evidence type="ECO:0000259" key="1">
    <source>
        <dbReference type="Pfam" id="PF00669"/>
    </source>
</evidence>
<accession>A0A1M5IEI8</accession>
<dbReference type="EMBL" id="FQVU01000002">
    <property type="protein sequence ID" value="SHG26499.1"/>
    <property type="molecule type" value="Genomic_DNA"/>
</dbReference>
<evidence type="ECO:0000313" key="3">
    <source>
        <dbReference type="Proteomes" id="UP000186132"/>
    </source>
</evidence>
<evidence type="ECO:0000313" key="2">
    <source>
        <dbReference type="EMBL" id="SHG26499.1"/>
    </source>
</evidence>
<dbReference type="InterPro" id="IPR001029">
    <property type="entry name" value="Flagellin_N"/>
</dbReference>
<reference evidence="2 3" key="1">
    <citation type="submission" date="2016-11" db="EMBL/GenBank/DDBJ databases">
        <authorList>
            <person name="Jaros S."/>
            <person name="Januszkiewicz K."/>
            <person name="Wedrychowicz H."/>
        </authorList>
    </citation>
    <scope>NUCLEOTIDE SEQUENCE [LARGE SCALE GENOMIC DNA]</scope>
    <source>
        <strain evidence="2 3">DSM 45627</strain>
    </source>
</reference>
<protein>
    <submittedName>
        <fullName evidence="2">Flagellar hook-associated protein 3 FlgL</fullName>
    </submittedName>
</protein>
<name>A0A1M5IEI8_9ACTN</name>
<feature type="domain" description="Flagellin N-terminal" evidence="1">
    <location>
        <begin position="12"/>
        <end position="142"/>
    </location>
</feature>
<dbReference type="InterPro" id="IPR013384">
    <property type="entry name" value="Flagell_FlgL"/>
</dbReference>
<dbReference type="PANTHER" id="PTHR42792:SF1">
    <property type="entry name" value="FLAGELLAR HOOK-ASSOCIATED PROTEIN 3"/>
    <property type="match status" value="1"/>
</dbReference>
<keyword evidence="2" id="KW-0969">Cilium</keyword>
<dbReference type="PANTHER" id="PTHR42792">
    <property type="entry name" value="FLAGELLIN"/>
    <property type="match status" value="1"/>
</dbReference>
<dbReference type="OrthoDB" id="9758307at2"/>
<dbReference type="Proteomes" id="UP000186132">
    <property type="component" value="Unassembled WGS sequence"/>
</dbReference>
<gene>
    <name evidence="2" type="ORF">SAMN05443575_1861</name>
</gene>
<dbReference type="InterPro" id="IPR001492">
    <property type="entry name" value="Flagellin"/>
</dbReference>
<organism evidence="2 3">
    <name type="scientific">Jatrophihabitans endophyticus</name>
    <dbReference type="NCBI Taxonomy" id="1206085"/>
    <lineage>
        <taxon>Bacteria</taxon>
        <taxon>Bacillati</taxon>
        <taxon>Actinomycetota</taxon>
        <taxon>Actinomycetes</taxon>
        <taxon>Jatrophihabitantales</taxon>
        <taxon>Jatrophihabitantaceae</taxon>
        <taxon>Jatrophihabitans</taxon>
    </lineage>
</organism>
<sequence length="298" mass="30708">MNVTRVTLIGQSSQSLSNVQSAAARLASMQNQLSSGKRITTSSDDPGGTVTAMGLRSTLSRSDQYADASSDALAWLSTAESAYSQSVDVLTKARTLVVQALNSGTNDASSNAAMAAQLDGLRSTLLTMANSSYDGRPVFGGTTAGSVAYDASGSYVGDDGTVARVIAPRTTVSVAATGPQVFGSDDDGTSVFTMLSQLSDTLRNSPGSLTGTALDDMDAALSRVSSAQAAEGSTYQQVQRVTTARTTSDSSVTARLSEIEQVDYADMAIKTASANLAYNASIQTTANIGRHSLLDFLS</sequence>
<dbReference type="GO" id="GO:0071973">
    <property type="term" value="P:bacterial-type flagellum-dependent cell motility"/>
    <property type="evidence" value="ECO:0007669"/>
    <property type="project" value="InterPro"/>
</dbReference>
<dbReference type="AlphaFoldDB" id="A0A1M5IEI8"/>
<dbReference type="Gene3D" id="1.20.1330.10">
    <property type="entry name" value="f41 fragment of flagellin, N-terminal domain"/>
    <property type="match status" value="1"/>
</dbReference>
<dbReference type="SUPFAM" id="SSF64518">
    <property type="entry name" value="Phase 1 flagellin"/>
    <property type="match status" value="1"/>
</dbReference>
<dbReference type="Pfam" id="PF00669">
    <property type="entry name" value="Flagellin_N"/>
    <property type="match status" value="1"/>
</dbReference>
<dbReference type="GO" id="GO:0005198">
    <property type="term" value="F:structural molecule activity"/>
    <property type="evidence" value="ECO:0007669"/>
    <property type="project" value="InterPro"/>
</dbReference>
<keyword evidence="2" id="KW-0282">Flagellum</keyword>
<dbReference type="GO" id="GO:0009424">
    <property type="term" value="C:bacterial-type flagellum hook"/>
    <property type="evidence" value="ECO:0007669"/>
    <property type="project" value="InterPro"/>
</dbReference>